<dbReference type="SMART" id="SM00066">
    <property type="entry name" value="GAL4"/>
    <property type="match status" value="1"/>
</dbReference>
<feature type="compositionally biased region" description="Basic and acidic residues" evidence="2">
    <location>
        <begin position="446"/>
        <end position="455"/>
    </location>
</feature>
<feature type="compositionally biased region" description="Low complexity" evidence="2">
    <location>
        <begin position="416"/>
        <end position="434"/>
    </location>
</feature>
<dbReference type="PROSITE" id="PS50048">
    <property type="entry name" value="ZN2_CY6_FUNGAL_2"/>
    <property type="match status" value="1"/>
</dbReference>
<reference evidence="4 5" key="1">
    <citation type="journal article" date="2018" name="Nat. Ecol. Evol.">
        <title>Pezizomycetes genomes reveal the molecular basis of ectomycorrhizal truffle lifestyle.</title>
        <authorList>
            <person name="Murat C."/>
            <person name="Payen T."/>
            <person name="Noel B."/>
            <person name="Kuo A."/>
            <person name="Morin E."/>
            <person name="Chen J."/>
            <person name="Kohler A."/>
            <person name="Krizsan K."/>
            <person name="Balestrini R."/>
            <person name="Da Silva C."/>
            <person name="Montanini B."/>
            <person name="Hainaut M."/>
            <person name="Levati E."/>
            <person name="Barry K.W."/>
            <person name="Belfiori B."/>
            <person name="Cichocki N."/>
            <person name="Clum A."/>
            <person name="Dockter R.B."/>
            <person name="Fauchery L."/>
            <person name="Guy J."/>
            <person name="Iotti M."/>
            <person name="Le Tacon F."/>
            <person name="Lindquist E.A."/>
            <person name="Lipzen A."/>
            <person name="Malagnac F."/>
            <person name="Mello A."/>
            <person name="Molinier V."/>
            <person name="Miyauchi S."/>
            <person name="Poulain J."/>
            <person name="Riccioni C."/>
            <person name="Rubini A."/>
            <person name="Sitrit Y."/>
            <person name="Splivallo R."/>
            <person name="Traeger S."/>
            <person name="Wang M."/>
            <person name="Zifcakova L."/>
            <person name="Wipf D."/>
            <person name="Zambonelli A."/>
            <person name="Paolocci F."/>
            <person name="Nowrousian M."/>
            <person name="Ottonello S."/>
            <person name="Baldrian P."/>
            <person name="Spatafora J.W."/>
            <person name="Henrissat B."/>
            <person name="Nagy L.G."/>
            <person name="Aury J.M."/>
            <person name="Wincker P."/>
            <person name="Grigoriev I.V."/>
            <person name="Bonfante P."/>
            <person name="Martin F.M."/>
        </authorList>
    </citation>
    <scope>NUCLEOTIDE SEQUENCE [LARGE SCALE GENOMIC DNA]</scope>
    <source>
        <strain evidence="4 5">RN42</strain>
    </source>
</reference>
<dbReference type="GO" id="GO:0000981">
    <property type="term" value="F:DNA-binding transcription factor activity, RNA polymerase II-specific"/>
    <property type="evidence" value="ECO:0007669"/>
    <property type="project" value="InterPro"/>
</dbReference>
<dbReference type="STRING" id="1160509.A0A3N4HXP6"/>
<organism evidence="4 5">
    <name type="scientific">Ascobolus immersus RN42</name>
    <dbReference type="NCBI Taxonomy" id="1160509"/>
    <lineage>
        <taxon>Eukaryota</taxon>
        <taxon>Fungi</taxon>
        <taxon>Dikarya</taxon>
        <taxon>Ascomycota</taxon>
        <taxon>Pezizomycotina</taxon>
        <taxon>Pezizomycetes</taxon>
        <taxon>Pezizales</taxon>
        <taxon>Ascobolaceae</taxon>
        <taxon>Ascobolus</taxon>
    </lineage>
</organism>
<feature type="compositionally biased region" description="Polar residues" evidence="2">
    <location>
        <begin position="313"/>
        <end position="323"/>
    </location>
</feature>
<feature type="compositionally biased region" description="Polar residues" evidence="2">
    <location>
        <begin position="22"/>
        <end position="44"/>
    </location>
</feature>
<dbReference type="AlphaFoldDB" id="A0A3N4HXP6"/>
<dbReference type="InterPro" id="IPR036864">
    <property type="entry name" value="Zn2-C6_fun-type_DNA-bd_sf"/>
</dbReference>
<evidence type="ECO:0000313" key="5">
    <source>
        <dbReference type="Proteomes" id="UP000275078"/>
    </source>
</evidence>
<dbReference type="Pfam" id="PF00172">
    <property type="entry name" value="Zn_clus"/>
    <property type="match status" value="1"/>
</dbReference>
<feature type="region of interest" description="Disordered" evidence="2">
    <location>
        <begin position="346"/>
        <end position="485"/>
    </location>
</feature>
<keyword evidence="5" id="KW-1185">Reference proteome</keyword>
<evidence type="ECO:0000259" key="3">
    <source>
        <dbReference type="PROSITE" id="PS50048"/>
    </source>
</evidence>
<keyword evidence="1" id="KW-0539">Nucleus</keyword>
<feature type="compositionally biased region" description="Polar residues" evidence="2">
    <location>
        <begin position="397"/>
        <end position="408"/>
    </location>
</feature>
<feature type="compositionally biased region" description="Low complexity" evidence="2">
    <location>
        <begin position="376"/>
        <end position="392"/>
    </location>
</feature>
<protein>
    <recommendedName>
        <fullName evidence="3">Zn(2)-C6 fungal-type domain-containing protein</fullName>
    </recommendedName>
</protein>
<evidence type="ECO:0000256" key="2">
    <source>
        <dbReference type="SAM" id="MobiDB-lite"/>
    </source>
</evidence>
<accession>A0A3N4HXP6</accession>
<evidence type="ECO:0000313" key="4">
    <source>
        <dbReference type="EMBL" id="RPA76630.1"/>
    </source>
</evidence>
<dbReference type="Proteomes" id="UP000275078">
    <property type="component" value="Unassembled WGS sequence"/>
</dbReference>
<sequence length="485" mass="51853">MQPYSDYDMSRSNHMRGYDASAYSSRGYQSQRIGGYPTSRTTYRTEPAPQQVARTEQPQTSRRRIPVACGRCRKRKIRCSGDPGDQSGCANCKNANIKQGECVFLRVGSECVTTPLSDMGGQYGDHSPHILSAPPQASYYQGSLSSSGPPMQRMGQMVSPNNMMNYMPVKSVQNIYSDEQSRHGMYPSYSRDSLASDIPVSGSTSESTPKYLLPGEQSTSMAPAVLPSQPILDTIQRPSPSQMRSGDNYYANYPVDPATTMSPHSISHMAPRTAVSTDYTYGFPALQSLQSSSLTSSGAERSNDRAFVLPSLQSRSTASSAPNGMQGGYGHLLNDGSSSNYWSGDNSTNLYMQNPTPKIEPVSSSMSTPAQSTYLSPVTSQPSSSSHLSSYPGTASHYDTSPTETNYGNEGAHHGSSGSSPVSTSHSSNSSISSPHYNGVGTDSDTDSKAVKPESRASPAHSYTSRTGSEAGVPGSMIIPSASNF</sequence>
<dbReference type="InterPro" id="IPR001138">
    <property type="entry name" value="Zn2Cys6_DnaBD"/>
</dbReference>
<name>A0A3N4HXP6_ASCIM</name>
<feature type="domain" description="Zn(2)-C6 fungal-type" evidence="3">
    <location>
        <begin position="68"/>
        <end position="104"/>
    </location>
</feature>
<dbReference type="CDD" id="cd00067">
    <property type="entry name" value="GAL4"/>
    <property type="match status" value="1"/>
</dbReference>
<dbReference type="OrthoDB" id="5394557at2759"/>
<gene>
    <name evidence="4" type="ORF">BJ508DRAFT_310940</name>
</gene>
<feature type="compositionally biased region" description="Polar residues" evidence="2">
    <location>
        <begin position="346"/>
        <end position="375"/>
    </location>
</feature>
<dbReference type="Gene3D" id="4.10.240.10">
    <property type="entry name" value="Zn(2)-C6 fungal-type DNA-binding domain"/>
    <property type="match status" value="1"/>
</dbReference>
<feature type="region of interest" description="Disordered" evidence="2">
    <location>
        <begin position="1"/>
        <end position="62"/>
    </location>
</feature>
<dbReference type="SUPFAM" id="SSF57701">
    <property type="entry name" value="Zn2/Cys6 DNA-binding domain"/>
    <property type="match status" value="1"/>
</dbReference>
<dbReference type="EMBL" id="ML119741">
    <property type="protein sequence ID" value="RPA76630.1"/>
    <property type="molecule type" value="Genomic_DNA"/>
</dbReference>
<feature type="region of interest" description="Disordered" evidence="2">
    <location>
        <begin position="313"/>
        <end position="332"/>
    </location>
</feature>
<dbReference type="GO" id="GO:0008270">
    <property type="term" value="F:zinc ion binding"/>
    <property type="evidence" value="ECO:0007669"/>
    <property type="project" value="InterPro"/>
</dbReference>
<proteinExistence type="predicted"/>
<evidence type="ECO:0000256" key="1">
    <source>
        <dbReference type="ARBA" id="ARBA00023242"/>
    </source>
</evidence>